<name>A0A3P3VKP6_9GAMM</name>
<accession>A0A3P3VKP6</accession>
<comment type="caution">
    <text evidence="1">The sequence shown here is derived from an EMBL/GenBank/DDBJ whole genome shotgun (WGS) entry which is preliminary data.</text>
</comment>
<dbReference type="InterPro" id="IPR029016">
    <property type="entry name" value="GAF-like_dom_sf"/>
</dbReference>
<protein>
    <submittedName>
        <fullName evidence="1">DUF484 family protein</fullName>
    </submittedName>
</protein>
<sequence>MSEYDNAIEISEDQVGDYLRTHPDFFHQRDDLLLKMQIPHQRGEAISLVERQVNVLRERNLEMRQRLNHLLDVARDNDRLFDKTRRLVLALLEARHLDDVVSATEESLRNDFQVPYCELILFSDKALNTHGRVTSVADASQKLAELLRNNRAVSGLLRDSELNFLFPGQRKEIGSSAVVPLQFSGRVLGVLAIASPDEQQYRSSVGTLFLSYVGDVLSRLLPGHIDTQG</sequence>
<proteinExistence type="predicted"/>
<dbReference type="Proteomes" id="UP000280792">
    <property type="component" value="Unassembled WGS sequence"/>
</dbReference>
<dbReference type="PANTHER" id="PTHR38765:SF1">
    <property type="entry name" value="DUF484 DOMAIN-CONTAINING PROTEIN"/>
    <property type="match status" value="1"/>
</dbReference>
<dbReference type="InterPro" id="IPR007435">
    <property type="entry name" value="DUF484"/>
</dbReference>
<evidence type="ECO:0000313" key="1">
    <source>
        <dbReference type="EMBL" id="RRJ82954.1"/>
    </source>
</evidence>
<dbReference type="EMBL" id="QWEZ01000002">
    <property type="protein sequence ID" value="RRJ82954.1"/>
    <property type="molecule type" value="Genomic_DNA"/>
</dbReference>
<dbReference type="RefSeq" id="WP_125017179.1">
    <property type="nucleotide sequence ID" value="NZ_QWEZ01000002.1"/>
</dbReference>
<gene>
    <name evidence="1" type="ORF">D0544_13980</name>
</gene>
<dbReference type="Pfam" id="PF04340">
    <property type="entry name" value="DUF484"/>
    <property type="match status" value="1"/>
</dbReference>
<dbReference type="AlphaFoldDB" id="A0A3P3VKP6"/>
<evidence type="ECO:0000313" key="2">
    <source>
        <dbReference type="Proteomes" id="UP000280792"/>
    </source>
</evidence>
<organism evidence="1 2">
    <name type="scientific">Aestuariirhabdus litorea</name>
    <dbReference type="NCBI Taxonomy" id="2528527"/>
    <lineage>
        <taxon>Bacteria</taxon>
        <taxon>Pseudomonadati</taxon>
        <taxon>Pseudomonadota</taxon>
        <taxon>Gammaproteobacteria</taxon>
        <taxon>Oceanospirillales</taxon>
        <taxon>Aestuariirhabdaceae</taxon>
        <taxon>Aestuariirhabdus</taxon>
    </lineage>
</organism>
<dbReference type="PANTHER" id="PTHR38765">
    <property type="entry name" value="DUF484 DOMAIN-CONTAINING PROTEIN"/>
    <property type="match status" value="1"/>
</dbReference>
<dbReference type="SUPFAM" id="SSF55781">
    <property type="entry name" value="GAF domain-like"/>
    <property type="match status" value="1"/>
</dbReference>
<reference evidence="1 2" key="1">
    <citation type="submission" date="2018-08" db="EMBL/GenBank/DDBJ databases">
        <authorList>
            <person name="Khan S.A."/>
        </authorList>
    </citation>
    <scope>NUCLEOTIDE SEQUENCE [LARGE SCALE GENOMIC DNA]</scope>
    <source>
        <strain evidence="1 2">GTF-13</strain>
    </source>
</reference>
<reference evidence="1 2" key="2">
    <citation type="submission" date="2018-12" db="EMBL/GenBank/DDBJ databases">
        <title>Simiduia agarivorans gen. nov., sp. nov., a marine, agarolytic bacterium isolated from shallow coastal water from Keelung, Taiwan.</title>
        <authorList>
            <person name="Shieh W.Y."/>
        </authorList>
    </citation>
    <scope>NUCLEOTIDE SEQUENCE [LARGE SCALE GENOMIC DNA]</scope>
    <source>
        <strain evidence="1 2">GTF-13</strain>
    </source>
</reference>
<keyword evidence="2" id="KW-1185">Reference proteome</keyword>
<dbReference type="Gene3D" id="3.30.450.40">
    <property type="match status" value="1"/>
</dbReference>